<evidence type="ECO:0000256" key="6">
    <source>
        <dbReference type="ARBA" id="ARBA00022801"/>
    </source>
</evidence>
<dbReference type="EMBL" id="JAGKQM010003121">
    <property type="protein sequence ID" value="KAH0827273.1"/>
    <property type="molecule type" value="Genomic_DNA"/>
</dbReference>
<dbReference type="InterPro" id="IPR050131">
    <property type="entry name" value="Peptidase_S8_subtilisin-like"/>
</dbReference>
<keyword evidence="5 8" id="KW-0645">Protease</keyword>
<feature type="region of interest" description="Disordered" evidence="9">
    <location>
        <begin position="1013"/>
        <end position="1033"/>
    </location>
</feature>
<sequence>MDKQAKPPVTISHLHDIIHKRTQYEWSRTRSTDWRHKKLLSLSLSWNSIRRSGSSAMPSSSSETLTASRVDCGGGGGGGGGVACAGADNASVANFKLNESTFLASLMPKKEYARIASLKLILTTMVAASVDSGFDPSAAGLHVTSDGKPKVLDVIDCTGSGDIDTSTVVKANEDGLIRGASGAPLLSILHGKTPLESGKERRKIWDEKNQEEIAKAVKILYDFDQKHSKVDDTKLKKTREDLQSRVDFLKKQADKYEDKGPVIDAVVWHDGEVWRVALDTQSLEEDPDCGKLADFSPLTNYRHRKYGVFSRLDACSFVTNVYDEGKVLSIVTDSSPHGTHVAGIATAHHPEEYLLNGVAPDSRLGSMETGTGLTRALIAALEHNCDLVNMSYGEATLLPDYGRFVDLVTEAVNKRRLVFVSSAGNNGPALTTVGAPGGTTSSIIGVGAYVSPAMAAGAHSVVEPPSEGLEYTWSSRGPTSDGDLGVCISAPGGAVAPVPTWTLQRRMLMNGTSMSSPSACGAIALLLSAMKAEGIPVSPYSVRRALENTSTPVGDLPEDKLTTGQGLMQVDKAYEYLKQFKDCPCVFYQIKVNLSGKTTPTSRGIYLREATTCRQSTEWTVQVDPKFHEGASNLKELVPFEECLELHSTDEGVVRVPDYLLLTHNGRSFNVVVDPTNLGDGVHYFEVYGIDCKAPQRGPLFRIPVTIIIPKTVANRPPVISFQQMSFVSGHIERRYMEVPLGATWAEATIRTSGFDTTRRFYIDTLQLCPLRRPIKWEDAATFASPSAKSFAFPVIEFHGIGINKEELILDGSEAPIKVEAEALLASEKLVPVAVLNKIRVPYQPVDAQLKTLSTGRDRLLSGKQILALTLTYKFKLEDAAEVKPYIPLLNNRIYDNKFESQFYMISDANKRVYAMGDVYPESSKLPKGEYKLQLYLRHENVQLLEKLKQLTEIRLNLHSEPDGPVTGNEYSPRICVGGEISYGKLSFDDKEGKNPKDNPVSYPISFVVPPKKPDEDKKAVSSTNSCKSVSERLEQEVRDTKIKFLGNLKQETEEERSEWKKLCACLKSEYPSYTPLLAKILEGLLSRSEGGDKISHHEEIIDAANEVVRSVDVDELARFLLDKSEPEDEEAENLKKKMEMTRDQLAEALYQKGLAMARIENLKGEKEDEGSCQKDKFEENFKELTKWVDVKSSKFGTLTVLREKRLSRLGTALKVLDELIQNENETANKKLYELKLGLLEELGWSHLVTYEKQWMQVRFPTSLPLF</sequence>
<dbReference type="InterPro" id="IPR015500">
    <property type="entry name" value="Peptidase_S8_subtilisin-rel"/>
</dbReference>
<dbReference type="InterPro" id="IPR022398">
    <property type="entry name" value="Peptidase_S8_His-AS"/>
</dbReference>
<evidence type="ECO:0000256" key="5">
    <source>
        <dbReference type="ARBA" id="ARBA00022670"/>
    </source>
</evidence>
<proteinExistence type="inferred from homology"/>
<dbReference type="Gene3D" id="3.40.50.200">
    <property type="entry name" value="Peptidase S8/S53 domain"/>
    <property type="match status" value="1"/>
</dbReference>
<accession>A0ABQ7WW86</accession>
<keyword evidence="6 8" id="KW-0378">Hydrolase</keyword>
<feature type="active site" description="Charge relay system" evidence="8">
    <location>
        <position position="270"/>
    </location>
</feature>
<evidence type="ECO:0000256" key="9">
    <source>
        <dbReference type="SAM" id="MobiDB-lite"/>
    </source>
</evidence>
<dbReference type="InterPro" id="IPR000209">
    <property type="entry name" value="Peptidase_S8/S53_dom"/>
</dbReference>
<dbReference type="InterPro" id="IPR022229">
    <property type="entry name" value="TPPII_Ig-like-2"/>
</dbReference>
<dbReference type="PROSITE" id="PS00138">
    <property type="entry name" value="SUBTILASE_SER"/>
    <property type="match status" value="1"/>
</dbReference>
<dbReference type="Gene3D" id="1.25.40.710">
    <property type="match status" value="1"/>
</dbReference>
<evidence type="ECO:0000256" key="7">
    <source>
        <dbReference type="ARBA" id="ARBA00022825"/>
    </source>
</evidence>
<reference evidence="13 14" key="1">
    <citation type="submission" date="2021-05" db="EMBL/GenBank/DDBJ databases">
        <title>Genome Assembly of Synthetic Allotetraploid Brassica napus Reveals Homoeologous Exchanges between Subgenomes.</title>
        <authorList>
            <person name="Davis J.T."/>
        </authorList>
    </citation>
    <scope>NUCLEOTIDE SEQUENCE [LARGE SCALE GENOMIC DNA]</scope>
    <source>
        <strain evidence="14">cv. Da-Ae</strain>
        <tissue evidence="13">Seedling</tissue>
    </source>
</reference>
<feature type="active site" description="Charge relay system" evidence="8">
    <location>
        <position position="513"/>
    </location>
</feature>
<dbReference type="PROSITE" id="PS51892">
    <property type="entry name" value="SUBTILASE"/>
    <property type="match status" value="1"/>
</dbReference>
<evidence type="ECO:0000256" key="1">
    <source>
        <dbReference type="ARBA" id="ARBA00001910"/>
    </source>
</evidence>
<feature type="active site" description="Charge relay system" evidence="8">
    <location>
        <position position="337"/>
    </location>
</feature>
<dbReference type="InterPro" id="IPR046939">
    <property type="entry name" value="TPPII_C_sf"/>
</dbReference>
<dbReference type="InterPro" id="IPR036852">
    <property type="entry name" value="Peptidase_S8/S53_dom_sf"/>
</dbReference>
<gene>
    <name evidence="13" type="ORF">HID58_090586</name>
</gene>
<organism evidence="13 14">
    <name type="scientific">Brassica napus</name>
    <name type="common">Rape</name>
    <dbReference type="NCBI Taxonomy" id="3708"/>
    <lineage>
        <taxon>Eukaryota</taxon>
        <taxon>Viridiplantae</taxon>
        <taxon>Streptophyta</taxon>
        <taxon>Embryophyta</taxon>
        <taxon>Tracheophyta</taxon>
        <taxon>Spermatophyta</taxon>
        <taxon>Magnoliopsida</taxon>
        <taxon>eudicotyledons</taxon>
        <taxon>Gunneridae</taxon>
        <taxon>Pentapetalae</taxon>
        <taxon>rosids</taxon>
        <taxon>malvids</taxon>
        <taxon>Brassicales</taxon>
        <taxon>Brassicaceae</taxon>
        <taxon>Brassiceae</taxon>
        <taxon>Brassica</taxon>
    </lineage>
</organism>
<dbReference type="Pfam" id="PF00082">
    <property type="entry name" value="Peptidase_S8"/>
    <property type="match status" value="1"/>
</dbReference>
<dbReference type="InterPro" id="IPR046940">
    <property type="entry name" value="TPPII_Ig-like_sf"/>
</dbReference>
<keyword evidence="4" id="KW-0031">Aminopeptidase</keyword>
<feature type="domain" description="Tripeptidyl peptidase II second Ig-like" evidence="11">
    <location>
        <begin position="824"/>
        <end position="952"/>
    </location>
</feature>
<evidence type="ECO:0000259" key="11">
    <source>
        <dbReference type="Pfam" id="PF12580"/>
    </source>
</evidence>
<dbReference type="PANTHER" id="PTHR43806">
    <property type="entry name" value="PEPTIDASE S8"/>
    <property type="match status" value="1"/>
</dbReference>
<dbReference type="Gene3D" id="2.60.40.3170">
    <property type="match status" value="1"/>
</dbReference>
<dbReference type="InterPro" id="IPR048383">
    <property type="entry name" value="TPPII_Ig-like-1"/>
</dbReference>
<evidence type="ECO:0000256" key="3">
    <source>
        <dbReference type="ARBA" id="ARBA00012462"/>
    </source>
</evidence>
<keyword evidence="14" id="KW-1185">Reference proteome</keyword>
<dbReference type="EC" id="3.4.14.10" evidence="3"/>
<keyword evidence="7 8" id="KW-0720">Serine protease</keyword>
<dbReference type="Proteomes" id="UP000824890">
    <property type="component" value="Unassembled WGS sequence"/>
</dbReference>
<protein>
    <recommendedName>
        <fullName evidence="3">tripeptidyl-peptidase II</fullName>
        <ecNumber evidence="3">3.4.14.10</ecNumber>
    </recommendedName>
</protein>
<evidence type="ECO:0000256" key="2">
    <source>
        <dbReference type="ARBA" id="ARBA00011073"/>
    </source>
</evidence>
<name>A0ABQ7WW86_BRANA</name>
<evidence type="ECO:0000313" key="13">
    <source>
        <dbReference type="EMBL" id="KAH0827273.1"/>
    </source>
</evidence>
<comment type="similarity">
    <text evidence="2 8">Belongs to the peptidase S8 family.</text>
</comment>
<comment type="catalytic activity">
    <reaction evidence="1">
        <text>Release of an N-terminal tripeptide from a polypeptide.</text>
        <dbReference type="EC" id="3.4.14.10"/>
    </reaction>
</comment>
<evidence type="ECO:0000259" key="10">
    <source>
        <dbReference type="Pfam" id="PF00082"/>
    </source>
</evidence>
<dbReference type="Gene3D" id="6.10.250.3080">
    <property type="match status" value="1"/>
</dbReference>
<feature type="domain" description="Peptidase S8/S53" evidence="10">
    <location>
        <begin position="130"/>
        <end position="555"/>
    </location>
</feature>
<dbReference type="Pfam" id="PF12580">
    <property type="entry name" value="TPPII"/>
    <property type="match status" value="1"/>
</dbReference>
<evidence type="ECO:0000259" key="12">
    <source>
        <dbReference type="Pfam" id="PF21223"/>
    </source>
</evidence>
<dbReference type="Pfam" id="PF21223">
    <property type="entry name" value="TPPII_Ig-like-1"/>
    <property type="match status" value="1"/>
</dbReference>
<dbReference type="PROSITE" id="PS00137">
    <property type="entry name" value="SUBTILASE_HIS"/>
    <property type="match status" value="1"/>
</dbReference>
<dbReference type="PRINTS" id="PR00723">
    <property type="entry name" value="SUBTILISIN"/>
</dbReference>
<evidence type="ECO:0000313" key="14">
    <source>
        <dbReference type="Proteomes" id="UP000824890"/>
    </source>
</evidence>
<dbReference type="InterPro" id="IPR023828">
    <property type="entry name" value="Peptidase_S8_Ser-AS"/>
</dbReference>
<evidence type="ECO:0000256" key="4">
    <source>
        <dbReference type="ARBA" id="ARBA00022438"/>
    </source>
</evidence>
<dbReference type="SUPFAM" id="SSF52743">
    <property type="entry name" value="Subtilisin-like"/>
    <property type="match status" value="1"/>
</dbReference>
<dbReference type="PANTHER" id="PTHR43806:SF14">
    <property type="entry name" value="TRIPEPTIDYL-PEPTIDASE 2"/>
    <property type="match status" value="1"/>
</dbReference>
<comment type="caution">
    <text evidence="13">The sequence shown here is derived from an EMBL/GenBank/DDBJ whole genome shotgun (WGS) entry which is preliminary data.</text>
</comment>
<evidence type="ECO:0000256" key="8">
    <source>
        <dbReference type="PROSITE-ProRule" id="PRU01240"/>
    </source>
</evidence>
<feature type="domain" description="Tripeptidyl-peptidase II first Ig-like" evidence="12">
    <location>
        <begin position="601"/>
        <end position="708"/>
    </location>
</feature>